<accession>U5E5S6</accession>
<protein>
    <submittedName>
        <fullName evidence="1">Uncharacterized protein</fullName>
    </submittedName>
</protein>
<comment type="caution">
    <text evidence="1">The sequence shown here is derived from an EMBL/GenBank/DDBJ whole genome shotgun (WGS) entry which is preliminary data.</text>
</comment>
<evidence type="ECO:0000313" key="2">
    <source>
        <dbReference type="Proteomes" id="UP000017048"/>
    </source>
</evidence>
<keyword evidence="2" id="KW-1185">Reference proteome</keyword>
<dbReference type="OrthoDB" id="4576085at2"/>
<dbReference type="eggNOG" id="ENOG5031K4G">
    <property type="taxonomic scope" value="Bacteria"/>
</dbReference>
<organism evidence="1 2">
    <name type="scientific">Nocardia asteroides NBRC 15531</name>
    <dbReference type="NCBI Taxonomy" id="1110697"/>
    <lineage>
        <taxon>Bacteria</taxon>
        <taxon>Bacillati</taxon>
        <taxon>Actinomycetota</taxon>
        <taxon>Actinomycetes</taxon>
        <taxon>Mycobacteriales</taxon>
        <taxon>Nocardiaceae</taxon>
        <taxon>Nocardia</taxon>
    </lineage>
</organism>
<dbReference type="GeneID" id="91516688"/>
<dbReference type="RefSeq" id="WP_019046587.1">
    <property type="nucleotide sequence ID" value="NZ_BAFO02000010.1"/>
</dbReference>
<reference evidence="1 2" key="1">
    <citation type="journal article" date="2014" name="BMC Genomics">
        <title>Genome based analysis of type-I polyketide synthase and nonribosomal peptide synthetase gene clusters in seven strains of five representative Nocardia species.</title>
        <authorList>
            <person name="Komaki H."/>
            <person name="Ichikawa N."/>
            <person name="Hosoyama A."/>
            <person name="Takahashi-Nakaguchi A."/>
            <person name="Matsuzawa T."/>
            <person name="Suzuki K."/>
            <person name="Fujita N."/>
            <person name="Gonoi T."/>
        </authorList>
    </citation>
    <scope>NUCLEOTIDE SEQUENCE [LARGE SCALE GENOMIC DNA]</scope>
    <source>
        <strain evidence="1 2">NBRC 15531</strain>
    </source>
</reference>
<name>U5E5S6_NOCAS</name>
<evidence type="ECO:0000313" key="1">
    <source>
        <dbReference type="EMBL" id="GAD82480.1"/>
    </source>
</evidence>
<proteinExistence type="predicted"/>
<sequence length="225" mass="25108">MNTPGDDHLETTAQGCAPRVARRDIDLYVWSEVSRIHENWLGREVSASTPARRHARVDAEAADLTARIRAAEATLLAELRATWRDLHGTQLPTPETVARLRRTAREDARHAVLCAHLYSRVPAELIAERRGAEYTAAEQRLFAAVFTDLQRWRRRAVRPTALTRSIVVRTWGTVRSTEFLVLAHALIQARIEDGLPLPVTPLDPLAAALAETIRDQLVADGLLPV</sequence>
<dbReference type="AlphaFoldDB" id="U5E5S6"/>
<gene>
    <name evidence="1" type="ORF">NCAST_10_00680</name>
</gene>
<dbReference type="EMBL" id="BAFO02000010">
    <property type="protein sequence ID" value="GAD82480.1"/>
    <property type="molecule type" value="Genomic_DNA"/>
</dbReference>
<dbReference type="Proteomes" id="UP000017048">
    <property type="component" value="Unassembled WGS sequence"/>
</dbReference>